<dbReference type="EnsemblMetazoa" id="CLYHEMT005874.1">
    <property type="protein sequence ID" value="CLYHEMP005874.1"/>
    <property type="gene ID" value="CLYHEMG005874"/>
</dbReference>
<evidence type="ECO:0000313" key="3">
    <source>
        <dbReference type="EnsemblMetazoa" id="CLYHEMP005874.1"/>
    </source>
</evidence>
<organism evidence="3 4">
    <name type="scientific">Clytia hemisphaerica</name>
    <dbReference type="NCBI Taxonomy" id="252671"/>
    <lineage>
        <taxon>Eukaryota</taxon>
        <taxon>Metazoa</taxon>
        <taxon>Cnidaria</taxon>
        <taxon>Hydrozoa</taxon>
        <taxon>Hydroidolina</taxon>
        <taxon>Leptothecata</taxon>
        <taxon>Obeliida</taxon>
        <taxon>Clytiidae</taxon>
        <taxon>Clytia</taxon>
    </lineage>
</organism>
<accession>A0A7M5UXM4</accession>
<evidence type="ECO:0000259" key="2">
    <source>
        <dbReference type="Pfam" id="PF00534"/>
    </source>
</evidence>
<dbReference type="RefSeq" id="XP_066935291.1">
    <property type="nucleotide sequence ID" value="XM_067079190.1"/>
</dbReference>
<dbReference type="InterPro" id="IPR001296">
    <property type="entry name" value="Glyco_trans_1"/>
</dbReference>
<keyword evidence="1" id="KW-0808">Transferase</keyword>
<evidence type="ECO:0000313" key="4">
    <source>
        <dbReference type="Proteomes" id="UP000594262"/>
    </source>
</evidence>
<feature type="domain" description="Glycosyl transferase family 1" evidence="2">
    <location>
        <begin position="168"/>
        <end position="325"/>
    </location>
</feature>
<protein>
    <recommendedName>
        <fullName evidence="2">Glycosyl transferase family 1 domain-containing protein</fullName>
    </recommendedName>
</protein>
<evidence type="ECO:0000256" key="1">
    <source>
        <dbReference type="ARBA" id="ARBA00022676"/>
    </source>
</evidence>
<keyword evidence="1" id="KW-0328">Glycosyltransferase</keyword>
<reference evidence="3" key="1">
    <citation type="submission" date="2021-01" db="UniProtKB">
        <authorList>
            <consortium name="EnsemblMetazoa"/>
        </authorList>
    </citation>
    <scope>IDENTIFICATION</scope>
</reference>
<dbReference type="Proteomes" id="UP000594262">
    <property type="component" value="Unplaced"/>
</dbReference>
<proteinExistence type="predicted"/>
<dbReference type="InterPro" id="IPR052622">
    <property type="entry name" value="Glycosyltransferase_G1"/>
</dbReference>
<dbReference type="Pfam" id="PF00534">
    <property type="entry name" value="Glycos_transf_1"/>
    <property type="match status" value="1"/>
</dbReference>
<dbReference type="SUPFAM" id="SSF53756">
    <property type="entry name" value="UDP-Glycosyltransferase/glycogen phosphorylase"/>
    <property type="match status" value="1"/>
</dbReference>
<dbReference type="OrthoDB" id="512920at2759"/>
<dbReference type="CDD" id="cd03801">
    <property type="entry name" value="GT4_PimA-like"/>
    <property type="match status" value="1"/>
</dbReference>
<name>A0A7M5UXM4_9CNID</name>
<dbReference type="PANTHER" id="PTHR46660:SF2">
    <property type="entry name" value="GLYCOSYLTRANSFERASE 1 DOMAIN-CONTAINING PROTEIN 1"/>
    <property type="match status" value="1"/>
</dbReference>
<dbReference type="AlphaFoldDB" id="A0A7M5UXM4"/>
<keyword evidence="4" id="KW-1185">Reference proteome</keyword>
<sequence length="351" mass="39622">MPTNILILAKLGAGTGNRTTAERIRQHLNNSDLCPLLCDVTQFRSPRDLSDYVIHNDVTCLIVIHAYRAGKFLNDISIPFALVFGGTDVQCSSWNDQENAIMADVVAKAIVLIAFSEVMKEAASVKWPSILKEKKIFVQPQGVTIERIGPTNYSFQHLFNDNGMSDVKTKEKIFFLYVGGIRPVKDPLFLIHTFAQMHEENDRILFVIIGPILDEEYARQCRLTTSKLKGIYMFDQISRDKVHALIHQSVALVNSSIEEGMAGAILESMKIETPVVVRNNRGNASIVQHQSTGLLFQHPQNFKEQANHLLEDSTLRRNLTQNARDFIESNHNPDVERSTYHKIIKILVKPS</sequence>
<dbReference type="GeneID" id="136822881"/>
<dbReference type="Gene3D" id="3.40.50.2000">
    <property type="entry name" value="Glycogen Phosphorylase B"/>
    <property type="match status" value="2"/>
</dbReference>
<dbReference type="GO" id="GO:0016757">
    <property type="term" value="F:glycosyltransferase activity"/>
    <property type="evidence" value="ECO:0007669"/>
    <property type="project" value="UniProtKB-KW"/>
</dbReference>
<dbReference type="PANTHER" id="PTHR46660">
    <property type="match status" value="1"/>
</dbReference>